<dbReference type="Pfam" id="PF11007">
    <property type="entry name" value="CotJA"/>
    <property type="match status" value="1"/>
</dbReference>
<accession>A0A9D1JKL7</accession>
<sequence length="64" mass="6775">MNYSDGCPCKDSASPILAKDLPLAIAYVPMQQFGETFSLCQGLQAGTIFPELCLPFCGKGGACR</sequence>
<reference evidence="1" key="2">
    <citation type="journal article" date="2021" name="PeerJ">
        <title>Extensive microbial diversity within the chicken gut microbiome revealed by metagenomics and culture.</title>
        <authorList>
            <person name="Gilroy R."/>
            <person name="Ravi A."/>
            <person name="Getino M."/>
            <person name="Pursley I."/>
            <person name="Horton D.L."/>
            <person name="Alikhan N.F."/>
            <person name="Baker D."/>
            <person name="Gharbi K."/>
            <person name="Hall N."/>
            <person name="Watson M."/>
            <person name="Adriaenssens E.M."/>
            <person name="Foster-Nyarko E."/>
            <person name="Jarju S."/>
            <person name="Secka A."/>
            <person name="Antonio M."/>
            <person name="Oren A."/>
            <person name="Chaudhuri R.R."/>
            <person name="La Ragione R."/>
            <person name="Hildebrand F."/>
            <person name="Pallen M.J."/>
        </authorList>
    </citation>
    <scope>NUCLEOTIDE SEQUENCE</scope>
    <source>
        <strain evidence="1">CHK190-19873</strain>
    </source>
</reference>
<evidence type="ECO:0000313" key="2">
    <source>
        <dbReference type="Proteomes" id="UP000823935"/>
    </source>
</evidence>
<proteinExistence type="predicted"/>
<dbReference type="EMBL" id="DVIQ01000073">
    <property type="protein sequence ID" value="HIS32285.1"/>
    <property type="molecule type" value="Genomic_DNA"/>
</dbReference>
<reference evidence="1" key="1">
    <citation type="submission" date="2020-10" db="EMBL/GenBank/DDBJ databases">
        <authorList>
            <person name="Gilroy R."/>
        </authorList>
    </citation>
    <scope>NUCLEOTIDE SEQUENCE</scope>
    <source>
        <strain evidence="1">CHK190-19873</strain>
    </source>
</reference>
<dbReference type="Proteomes" id="UP000823935">
    <property type="component" value="Unassembled WGS sequence"/>
</dbReference>
<dbReference type="AlphaFoldDB" id="A0A9D1JKL7"/>
<dbReference type="InterPro" id="IPR020256">
    <property type="entry name" value="Spore_coat_CotJA"/>
</dbReference>
<name>A0A9D1JKL7_9FIRM</name>
<gene>
    <name evidence="1" type="ORF">IAB44_12195</name>
</gene>
<organism evidence="1 2">
    <name type="scientific">Candidatus Limivivens intestinipullorum</name>
    <dbReference type="NCBI Taxonomy" id="2840858"/>
    <lineage>
        <taxon>Bacteria</taxon>
        <taxon>Bacillati</taxon>
        <taxon>Bacillota</taxon>
        <taxon>Clostridia</taxon>
        <taxon>Lachnospirales</taxon>
        <taxon>Lachnospiraceae</taxon>
        <taxon>Lachnospiraceae incertae sedis</taxon>
        <taxon>Candidatus Limivivens</taxon>
    </lineage>
</organism>
<protein>
    <submittedName>
        <fullName evidence="1">Spore coat associated protein CotJA</fullName>
    </submittedName>
</protein>
<comment type="caution">
    <text evidence="1">The sequence shown here is derived from an EMBL/GenBank/DDBJ whole genome shotgun (WGS) entry which is preliminary data.</text>
</comment>
<evidence type="ECO:0000313" key="1">
    <source>
        <dbReference type="EMBL" id="HIS32285.1"/>
    </source>
</evidence>